<dbReference type="InterPro" id="IPR036291">
    <property type="entry name" value="NAD(P)-bd_dom_sf"/>
</dbReference>
<dbReference type="Pfam" id="PF00106">
    <property type="entry name" value="adh_short"/>
    <property type="match status" value="1"/>
</dbReference>
<dbReference type="PRINTS" id="PR00081">
    <property type="entry name" value="GDHRDH"/>
</dbReference>
<dbReference type="OrthoDB" id="5419864at2"/>
<protein>
    <submittedName>
        <fullName evidence="3">Fatty acyl-CoA reductase</fullName>
        <ecNumber evidence="3">1.2.1.-</ecNumber>
    </submittedName>
</protein>
<dbReference type="PANTHER" id="PTHR43157">
    <property type="entry name" value="PHOSPHATIDYLINOSITOL-GLYCAN BIOSYNTHESIS CLASS F PROTEIN-RELATED"/>
    <property type="match status" value="1"/>
</dbReference>
<evidence type="ECO:0000256" key="1">
    <source>
        <dbReference type="ARBA" id="ARBA00023002"/>
    </source>
</evidence>
<dbReference type="EMBL" id="PVNL01000135">
    <property type="protein sequence ID" value="PRP96074.1"/>
    <property type="molecule type" value="Genomic_DNA"/>
</dbReference>
<keyword evidence="1 3" id="KW-0560">Oxidoreductase</keyword>
<sequence length="278" mass="29966">MTSTIFITGATDGIGRRTAESLAATGADLIIHGRTNAKLAPVVAALEQIPGHGRVQALAAELSDLDAVRELATELEVTLGERPLDVLLNNAGVFMTEHARTAQGHELTFAVNHLAPALLCQLLLPRLRRSPSARCINVSSMVHKHGELRWDDFNFKAGFNDRAAYAQSKLAMVVFTVELARRLGDSGPIAVSLHPGVVTTKLLVDGFKMQGRDSLDDGAATSIYLALLPTAELRAHAGGYFKREKIDGVHPSARDPQICARLYEHTCELLGVEPLPAR</sequence>
<comment type="similarity">
    <text evidence="2">Belongs to the short-chain dehydrogenases/reductases (SDR) family.</text>
</comment>
<dbReference type="RefSeq" id="WP_106093699.1">
    <property type="nucleotide sequence ID" value="NZ_PVNL01000135.1"/>
</dbReference>
<evidence type="ECO:0000256" key="2">
    <source>
        <dbReference type="RuleBase" id="RU000363"/>
    </source>
</evidence>
<dbReference type="SUPFAM" id="SSF51735">
    <property type="entry name" value="NAD(P)-binding Rossmann-fold domains"/>
    <property type="match status" value="1"/>
</dbReference>
<dbReference type="Proteomes" id="UP000238823">
    <property type="component" value="Unassembled WGS sequence"/>
</dbReference>
<evidence type="ECO:0000313" key="4">
    <source>
        <dbReference type="Proteomes" id="UP000238823"/>
    </source>
</evidence>
<dbReference type="PANTHER" id="PTHR43157:SF31">
    <property type="entry name" value="PHOSPHATIDYLINOSITOL-GLYCAN BIOSYNTHESIS CLASS F PROTEIN"/>
    <property type="match status" value="1"/>
</dbReference>
<dbReference type="EC" id="1.2.1.-" evidence="3"/>
<dbReference type="GO" id="GO:0016491">
    <property type="term" value="F:oxidoreductase activity"/>
    <property type="evidence" value="ECO:0007669"/>
    <property type="project" value="UniProtKB-KW"/>
</dbReference>
<evidence type="ECO:0000313" key="3">
    <source>
        <dbReference type="EMBL" id="PRP96074.1"/>
    </source>
</evidence>
<dbReference type="PRINTS" id="PR00080">
    <property type="entry name" value="SDRFAMILY"/>
</dbReference>
<dbReference type="AlphaFoldDB" id="A0A2S9XTA6"/>
<name>A0A2S9XTA6_9BACT</name>
<dbReference type="InterPro" id="IPR020904">
    <property type="entry name" value="Sc_DH/Rdtase_CS"/>
</dbReference>
<comment type="caution">
    <text evidence="3">The sequence shown here is derived from an EMBL/GenBank/DDBJ whole genome shotgun (WGS) entry which is preliminary data.</text>
</comment>
<gene>
    <name evidence="3" type="primary">acr1_5</name>
    <name evidence="3" type="ORF">ENSA7_68880</name>
</gene>
<organism evidence="3 4">
    <name type="scientific">Enhygromyxa salina</name>
    <dbReference type="NCBI Taxonomy" id="215803"/>
    <lineage>
        <taxon>Bacteria</taxon>
        <taxon>Pseudomonadati</taxon>
        <taxon>Myxococcota</taxon>
        <taxon>Polyangia</taxon>
        <taxon>Nannocystales</taxon>
        <taxon>Nannocystaceae</taxon>
        <taxon>Enhygromyxa</taxon>
    </lineage>
</organism>
<dbReference type="PROSITE" id="PS00061">
    <property type="entry name" value="ADH_SHORT"/>
    <property type="match status" value="1"/>
</dbReference>
<proteinExistence type="inferred from homology"/>
<reference evidence="3 4" key="1">
    <citation type="submission" date="2018-03" db="EMBL/GenBank/DDBJ databases">
        <title>Draft Genome Sequences of the Obligatory Marine Myxobacteria Enhygromyxa salina SWB007.</title>
        <authorList>
            <person name="Poehlein A."/>
            <person name="Moghaddam J.A."/>
            <person name="Harms H."/>
            <person name="Alanjari M."/>
            <person name="Koenig G.M."/>
            <person name="Daniel R."/>
            <person name="Schaeberle T.F."/>
        </authorList>
    </citation>
    <scope>NUCLEOTIDE SEQUENCE [LARGE SCALE GENOMIC DNA]</scope>
    <source>
        <strain evidence="3 4">SWB007</strain>
    </source>
</reference>
<dbReference type="InterPro" id="IPR002347">
    <property type="entry name" value="SDR_fam"/>
</dbReference>
<accession>A0A2S9XTA6</accession>
<dbReference type="Gene3D" id="3.40.50.720">
    <property type="entry name" value="NAD(P)-binding Rossmann-like Domain"/>
    <property type="match status" value="1"/>
</dbReference>